<reference evidence="2 3" key="1">
    <citation type="submission" date="2018-06" db="EMBL/GenBank/DDBJ databases">
        <title>The Genome of Cuscuta australis (Dodder) Provides Insight into the Evolution of Plant Parasitism.</title>
        <authorList>
            <person name="Liu H."/>
        </authorList>
    </citation>
    <scope>NUCLEOTIDE SEQUENCE [LARGE SCALE GENOMIC DNA]</scope>
    <source>
        <strain evidence="3">cv. Yunnan</strain>
        <tissue evidence="2">Vines</tissue>
    </source>
</reference>
<dbReference type="Proteomes" id="UP000249390">
    <property type="component" value="Unassembled WGS sequence"/>
</dbReference>
<evidence type="ECO:0000313" key="3">
    <source>
        <dbReference type="Proteomes" id="UP000249390"/>
    </source>
</evidence>
<organism evidence="2 3">
    <name type="scientific">Cuscuta australis</name>
    <dbReference type="NCBI Taxonomy" id="267555"/>
    <lineage>
        <taxon>Eukaryota</taxon>
        <taxon>Viridiplantae</taxon>
        <taxon>Streptophyta</taxon>
        <taxon>Embryophyta</taxon>
        <taxon>Tracheophyta</taxon>
        <taxon>Spermatophyta</taxon>
        <taxon>Magnoliopsida</taxon>
        <taxon>eudicotyledons</taxon>
        <taxon>Gunneridae</taxon>
        <taxon>Pentapetalae</taxon>
        <taxon>asterids</taxon>
        <taxon>lamiids</taxon>
        <taxon>Solanales</taxon>
        <taxon>Convolvulaceae</taxon>
        <taxon>Cuscuteae</taxon>
        <taxon>Cuscuta</taxon>
        <taxon>Cuscuta subgen. Grammica</taxon>
        <taxon>Cuscuta sect. Cleistogrammica</taxon>
    </lineage>
</organism>
<keyword evidence="3" id="KW-1185">Reference proteome</keyword>
<protein>
    <submittedName>
        <fullName evidence="2">Uncharacterized protein</fullName>
    </submittedName>
</protein>
<accession>A0A328D1K6</accession>
<dbReference type="EMBL" id="NQVE01000209">
    <property type="protein sequence ID" value="RAL38311.1"/>
    <property type="molecule type" value="Genomic_DNA"/>
</dbReference>
<feature type="region of interest" description="Disordered" evidence="1">
    <location>
        <begin position="32"/>
        <end position="70"/>
    </location>
</feature>
<dbReference type="AlphaFoldDB" id="A0A328D1K6"/>
<comment type="caution">
    <text evidence="2">The sequence shown here is derived from an EMBL/GenBank/DDBJ whole genome shotgun (WGS) entry which is preliminary data.</text>
</comment>
<proteinExistence type="predicted"/>
<evidence type="ECO:0000313" key="2">
    <source>
        <dbReference type="EMBL" id="RAL38311.1"/>
    </source>
</evidence>
<name>A0A328D1K6_9ASTE</name>
<sequence length="157" mass="18069">MDRRRRTDGNQPSDTVFQRLWDLEKRILAKQQDDDACEKKEEKDLMSDSSSSSSEEEEDEDLKEEHAEKEEDLDECVASLELEDVVCGVCLRKGCNVRSCPYRYRVPPGVHEVGEGYEIACRKCIRLDNRCGHPGMGYVRPAFKSPWRRAALKPMAE</sequence>
<feature type="compositionally biased region" description="Basic and acidic residues" evidence="1">
    <location>
        <begin position="32"/>
        <end position="46"/>
    </location>
</feature>
<evidence type="ECO:0000256" key="1">
    <source>
        <dbReference type="SAM" id="MobiDB-lite"/>
    </source>
</evidence>
<gene>
    <name evidence="2" type="ORF">DM860_002289</name>
</gene>